<evidence type="ECO:0000313" key="1">
    <source>
        <dbReference type="EMBL" id="VED72807.1"/>
    </source>
</evidence>
<evidence type="ECO:0000313" key="2">
    <source>
        <dbReference type="Proteomes" id="UP000277464"/>
    </source>
</evidence>
<sequence length="77" mass="8689">MVLAGKLTHLHRHPGWQKTEFALPPSGRTPLPSVGMLRYTDHQLDHYCTECYCHPRADSDNLPPLSLIGELTLAVFH</sequence>
<proteinExistence type="predicted"/>
<dbReference type="Proteomes" id="UP000277464">
    <property type="component" value="Chromosome"/>
</dbReference>
<reference evidence="1 2" key="1">
    <citation type="submission" date="2018-12" db="EMBL/GenBank/DDBJ databases">
        <authorList>
            <consortium name="Pathogen Informatics"/>
        </authorList>
    </citation>
    <scope>NUCLEOTIDE SEQUENCE [LARGE SCALE GENOMIC DNA]</scope>
    <source>
        <strain evidence="1 2">NCTC8196</strain>
    </source>
</reference>
<organism evidence="1 2">
    <name type="scientific">Escherichia marmotae</name>
    <dbReference type="NCBI Taxonomy" id="1499973"/>
    <lineage>
        <taxon>Bacteria</taxon>
        <taxon>Pseudomonadati</taxon>
        <taxon>Pseudomonadota</taxon>
        <taxon>Gammaproteobacteria</taxon>
        <taxon>Enterobacterales</taxon>
        <taxon>Enterobacteriaceae</taxon>
        <taxon>Escherichia</taxon>
    </lineage>
</organism>
<dbReference type="AlphaFoldDB" id="A0A7Z8ZMA8"/>
<dbReference type="EMBL" id="LR134270">
    <property type="protein sequence ID" value="VED72807.1"/>
    <property type="molecule type" value="Genomic_DNA"/>
</dbReference>
<protein>
    <submittedName>
        <fullName evidence="1">Uncharacterized protein</fullName>
    </submittedName>
</protein>
<accession>A0A7Z8ZMA8</accession>
<name>A0A7Z8ZMA8_9ESCH</name>
<gene>
    <name evidence="1" type="ORF">NCTC8196_00453</name>
</gene>